<comment type="caution">
    <text evidence="1">The sequence shown here is derived from an EMBL/GenBank/DDBJ whole genome shotgun (WGS) entry which is preliminary data.</text>
</comment>
<evidence type="ECO:0008006" key="3">
    <source>
        <dbReference type="Google" id="ProtNLM"/>
    </source>
</evidence>
<keyword evidence="2" id="KW-1185">Reference proteome</keyword>
<evidence type="ECO:0000313" key="1">
    <source>
        <dbReference type="EMBL" id="TVO53168.1"/>
    </source>
</evidence>
<organism evidence="1 2">
    <name type="scientific">Denitromonas halophila</name>
    <dbReference type="NCBI Taxonomy" id="1629404"/>
    <lineage>
        <taxon>Bacteria</taxon>
        <taxon>Pseudomonadati</taxon>
        <taxon>Pseudomonadota</taxon>
        <taxon>Betaproteobacteria</taxon>
        <taxon>Rhodocyclales</taxon>
        <taxon>Zoogloeaceae</taxon>
        <taxon>Denitromonas</taxon>
    </lineage>
</organism>
<sequence length="157" mass="17483">MARAPRSDGTKFARESAANASQALPSSAFPLSERAEKYWPVIINSKRREAWTDSDLFHATNLAEDYAELERLRRLMQRQSPILETPKGGHKTHPALVLIDDITARVTRTCRALQIHSIATNGRAEHQVDKNSTARSIASAIEDADDELIAKPVRAVR</sequence>
<dbReference type="Proteomes" id="UP000319502">
    <property type="component" value="Unassembled WGS sequence"/>
</dbReference>
<accession>A0A557QJT3</accession>
<evidence type="ECO:0000313" key="2">
    <source>
        <dbReference type="Proteomes" id="UP000319502"/>
    </source>
</evidence>
<gene>
    <name evidence="1" type="ORF">FHP91_15325</name>
</gene>
<dbReference type="EMBL" id="VMNK01000015">
    <property type="protein sequence ID" value="TVO53168.1"/>
    <property type="molecule type" value="Genomic_DNA"/>
</dbReference>
<dbReference type="RefSeq" id="WP_144310413.1">
    <property type="nucleotide sequence ID" value="NZ_VMNK01000015.1"/>
</dbReference>
<dbReference type="AlphaFoldDB" id="A0A557QJT3"/>
<proteinExistence type="predicted"/>
<protein>
    <recommendedName>
        <fullName evidence="3">Terminase</fullName>
    </recommendedName>
</protein>
<reference evidence="1 2" key="1">
    <citation type="submission" date="2019-07" db="EMBL/GenBank/DDBJ databases">
        <title>The pathways for chlorine oxyanion respiration interact through the shared metabolite chlorate.</title>
        <authorList>
            <person name="Barnum T.P."/>
            <person name="Cheng Y."/>
            <person name="Hill K.A."/>
            <person name="Lucas L.N."/>
            <person name="Carlson H.K."/>
            <person name="Coates J.D."/>
        </authorList>
    </citation>
    <scope>NUCLEOTIDE SEQUENCE [LARGE SCALE GENOMIC DNA]</scope>
    <source>
        <strain evidence="1 2">SFB-3</strain>
    </source>
</reference>
<name>A0A557QJT3_9RHOO</name>